<reference evidence="2 3" key="1">
    <citation type="journal article" date="2018" name="Mol. Plant Microbe Interact.">
        <title>Taxonomically Different Co-Microsymbionts of a Relict Legume, Oxytropis popoviana, Have Complementary Sets of Symbiotic Genes and Together Increase the Efficiency of Plant Nodulation.</title>
        <authorList>
            <person name="Safronova V."/>
            <person name="Belimov A."/>
            <person name="Sazanova A."/>
            <person name="Chirak E."/>
            <person name="Verkhozina A."/>
            <person name="Kuznetsova I."/>
            <person name="Andronov E."/>
            <person name="Puhalsky J."/>
            <person name="Tikhonovich I."/>
        </authorList>
    </citation>
    <scope>NUCLEOTIDE SEQUENCE [LARGE SCALE GENOMIC DNA]</scope>
    <source>
        <strain evidence="2 3">Opo-235</strain>
    </source>
</reference>
<proteinExistence type="predicted"/>
<dbReference type="Proteomes" id="UP000275436">
    <property type="component" value="Unassembled WGS sequence"/>
</dbReference>
<gene>
    <name evidence="2" type="ORF">DNR46_28755</name>
</gene>
<sequence length="259" mass="28227">MYEMLLDADLVIANISTSNLDAMFELGVRHALRPRSTIAESQFKSPFDVNHIVNRKYTHLGPDIGYAEAGRMQKALKALMAAIGESKKPDSPIYSLLGLTPPTRPAAAAAAPGKSANAVADASPASEETHAALWAEATAARAAGDFEKEKAVLSLIYDKQIAREGEQAARPRVLRELAFCTYKLGDRQLKTDPDAAATAYEEAIALLHGRTRFPHPAGLLHRHQSRLSVRSPGQHQQRRPEDSRPGLCRSRAQTRGCRS</sequence>
<organism evidence="2 3">
    <name type="scientific">Mesorhizobium japonicum</name>
    <dbReference type="NCBI Taxonomy" id="2066070"/>
    <lineage>
        <taxon>Bacteria</taxon>
        <taxon>Pseudomonadati</taxon>
        <taxon>Pseudomonadota</taxon>
        <taxon>Alphaproteobacteria</taxon>
        <taxon>Hyphomicrobiales</taxon>
        <taxon>Phyllobacteriaceae</taxon>
        <taxon>Mesorhizobium</taxon>
    </lineage>
</organism>
<feature type="region of interest" description="Disordered" evidence="1">
    <location>
        <begin position="227"/>
        <end position="259"/>
    </location>
</feature>
<dbReference type="RefSeq" id="WP_123169743.1">
    <property type="nucleotide sequence ID" value="NZ_QKOD01000011.1"/>
</dbReference>
<evidence type="ECO:0000313" key="3">
    <source>
        <dbReference type="Proteomes" id="UP000275436"/>
    </source>
</evidence>
<comment type="caution">
    <text evidence="2">The sequence shown here is derived from an EMBL/GenBank/DDBJ whole genome shotgun (WGS) entry which is preliminary data.</text>
</comment>
<name>A0A3M9X4D8_9HYPH</name>
<evidence type="ECO:0000256" key="1">
    <source>
        <dbReference type="SAM" id="MobiDB-lite"/>
    </source>
</evidence>
<dbReference type="AlphaFoldDB" id="A0A3M9X4D8"/>
<evidence type="ECO:0000313" key="2">
    <source>
        <dbReference type="EMBL" id="RNJ42390.1"/>
    </source>
</evidence>
<accession>A0A3M9X4D8</accession>
<dbReference type="EMBL" id="QKOD01000011">
    <property type="protein sequence ID" value="RNJ42390.1"/>
    <property type="molecule type" value="Genomic_DNA"/>
</dbReference>
<protein>
    <submittedName>
        <fullName evidence="2">Uncharacterized protein</fullName>
    </submittedName>
</protein>